<sequence>MRVLMLEPGQDARVEEIPSDPAQLERILGGPAEITAPFESGILLVMLRDQRGQRPNRLIGSRKVYGRCLLSGVSLHGLDDLPAALLERYRVRMDRCRLE</sequence>
<organism evidence="2 3">
    <name type="scientific">Hydrogenoanaerobacterium saccharovorans</name>
    <dbReference type="NCBI Taxonomy" id="474960"/>
    <lineage>
        <taxon>Bacteria</taxon>
        <taxon>Bacillati</taxon>
        <taxon>Bacillota</taxon>
        <taxon>Clostridia</taxon>
        <taxon>Eubacteriales</taxon>
        <taxon>Oscillospiraceae</taxon>
        <taxon>Hydrogenoanaerobacterium</taxon>
    </lineage>
</organism>
<feature type="domain" description="DUF3846" evidence="1">
    <location>
        <begin position="1"/>
        <end position="90"/>
    </location>
</feature>
<keyword evidence="3" id="KW-1185">Reference proteome</keyword>
<evidence type="ECO:0000313" key="2">
    <source>
        <dbReference type="EMBL" id="MBM6924183.1"/>
    </source>
</evidence>
<dbReference type="InterPro" id="IPR024559">
    <property type="entry name" value="DUF3846"/>
</dbReference>
<dbReference type="Pfam" id="PF12957">
    <property type="entry name" value="DUF3846"/>
    <property type="match status" value="1"/>
</dbReference>
<accession>A0ABS2GQR6</accession>
<reference evidence="2 3" key="1">
    <citation type="journal article" date="2021" name="Sci. Rep.">
        <title>The distribution of antibiotic resistance genes in chicken gut microbiota commensals.</title>
        <authorList>
            <person name="Juricova H."/>
            <person name="Matiasovicova J."/>
            <person name="Kubasova T."/>
            <person name="Cejkova D."/>
            <person name="Rychlik I."/>
        </authorList>
    </citation>
    <scope>NUCLEOTIDE SEQUENCE [LARGE SCALE GENOMIC DNA]</scope>
    <source>
        <strain evidence="2 3">An564</strain>
    </source>
</reference>
<evidence type="ECO:0000259" key="1">
    <source>
        <dbReference type="Pfam" id="PF12957"/>
    </source>
</evidence>
<comment type="caution">
    <text evidence="2">The sequence shown here is derived from an EMBL/GenBank/DDBJ whole genome shotgun (WGS) entry which is preliminary data.</text>
</comment>
<dbReference type="EMBL" id="JACSNR010000011">
    <property type="protein sequence ID" value="MBM6924183.1"/>
    <property type="molecule type" value="Genomic_DNA"/>
</dbReference>
<gene>
    <name evidence="2" type="ORF">H9X81_10850</name>
</gene>
<name>A0ABS2GQR6_9FIRM</name>
<protein>
    <recommendedName>
        <fullName evidence="1">DUF3846 domain-containing protein</fullName>
    </recommendedName>
</protein>
<evidence type="ECO:0000313" key="3">
    <source>
        <dbReference type="Proteomes" id="UP000724149"/>
    </source>
</evidence>
<dbReference type="RefSeq" id="WP_204721964.1">
    <property type="nucleotide sequence ID" value="NZ_JACSNR010000011.1"/>
</dbReference>
<proteinExistence type="predicted"/>
<dbReference type="Proteomes" id="UP000724149">
    <property type="component" value="Unassembled WGS sequence"/>
</dbReference>